<evidence type="ECO:0000256" key="1">
    <source>
        <dbReference type="SAM" id="Phobius"/>
    </source>
</evidence>
<sequence length="308" mass="35332">MFPDQPAVETHQETGERIVAGLAIFMVLGIAVFEVLLIVPDIGRHVDSSFSYWMLNAQAVMLPCVWLSFLAQERVRHFEHDVARAYRKAGWFVQAVLVLMVALAHWGSLWPPLLAVAIVLMGVTVWHLYIQHLALEPEDQVVLDEIIRNDRMRKRERWERERDIRRSARLAQIAALYGHELADGIGQPVEPVRPSVSWEIPEKAHAPLVYFMRNGNRIKIGTTTNLRSRIRSLALRKENVVLLEVGGRSLEREFHQRFGQYRDGNTEWFREVGELAEYLSDRIEQIRIDLRAAGEAGPEGPGSYFPPQ</sequence>
<dbReference type="EMBL" id="JAAVJD010000001">
    <property type="protein sequence ID" value="NJQ04057.1"/>
    <property type="molecule type" value="Genomic_DNA"/>
</dbReference>
<reference evidence="3 4" key="1">
    <citation type="submission" date="2020-03" db="EMBL/GenBank/DDBJ databases">
        <title>Draft genome of Streptomyces sp. ventii, isolated from the Axial Seamount in the Pacific Ocean, and resequencing of the two type strains Streptomyces lonarensis strain NCL 716 and Streptomyces bohaiensis strain 11A07.</title>
        <authorList>
            <person name="Loughran R.M."/>
            <person name="Pfannmuller K.M."/>
            <person name="Wasson B.J."/>
            <person name="Deadmond M.C."/>
            <person name="Paddock B.E."/>
            <person name="Koyack M.J."/>
            <person name="Gallegos D.A."/>
            <person name="Mitchell E.A."/>
            <person name="Ushijima B."/>
            <person name="Saw J.H."/>
            <person name="Mcphail K.L."/>
            <person name="Videau P."/>
        </authorList>
    </citation>
    <scope>NUCLEOTIDE SEQUENCE [LARGE SCALE GENOMIC DNA]</scope>
    <source>
        <strain evidence="3 4">NCL716</strain>
    </source>
</reference>
<protein>
    <submittedName>
        <fullName evidence="3">GIY-YIG nuclease family protein</fullName>
    </submittedName>
</protein>
<feature type="transmembrane region" description="Helical" evidence="1">
    <location>
        <begin position="18"/>
        <end position="38"/>
    </location>
</feature>
<keyword evidence="1" id="KW-0812">Transmembrane</keyword>
<organism evidence="3 4">
    <name type="scientific">Streptomyces lonarensis</name>
    <dbReference type="NCBI Taxonomy" id="700599"/>
    <lineage>
        <taxon>Bacteria</taxon>
        <taxon>Bacillati</taxon>
        <taxon>Actinomycetota</taxon>
        <taxon>Actinomycetes</taxon>
        <taxon>Kitasatosporales</taxon>
        <taxon>Streptomycetaceae</taxon>
        <taxon>Streptomyces</taxon>
    </lineage>
</organism>
<dbReference type="Pfam" id="PF13455">
    <property type="entry name" value="MUG113"/>
    <property type="match status" value="1"/>
</dbReference>
<evidence type="ECO:0000313" key="3">
    <source>
        <dbReference type="EMBL" id="NJQ04057.1"/>
    </source>
</evidence>
<accession>A0A7X6CWV1</accession>
<evidence type="ECO:0000259" key="2">
    <source>
        <dbReference type="SMART" id="SM00974"/>
    </source>
</evidence>
<feature type="domain" description="Bacteriophage T5 Orf172 DNA-binding" evidence="2">
    <location>
        <begin position="212"/>
        <end position="282"/>
    </location>
</feature>
<dbReference type="Proteomes" id="UP000578686">
    <property type="component" value="Unassembled WGS sequence"/>
</dbReference>
<dbReference type="SMART" id="SM00974">
    <property type="entry name" value="T5orf172"/>
    <property type="match status" value="1"/>
</dbReference>
<dbReference type="AlphaFoldDB" id="A0A7X6CWV1"/>
<comment type="caution">
    <text evidence="3">The sequence shown here is derived from an EMBL/GenBank/DDBJ whole genome shotgun (WGS) entry which is preliminary data.</text>
</comment>
<keyword evidence="1" id="KW-0472">Membrane</keyword>
<feature type="transmembrane region" description="Helical" evidence="1">
    <location>
        <begin position="113"/>
        <end position="130"/>
    </location>
</feature>
<keyword evidence="4" id="KW-1185">Reference proteome</keyword>
<proteinExistence type="predicted"/>
<keyword evidence="1" id="KW-1133">Transmembrane helix</keyword>
<name>A0A7X6CWV1_9ACTN</name>
<dbReference type="RefSeq" id="WP_167967359.1">
    <property type="nucleotide sequence ID" value="NZ_BHZG01000008.1"/>
</dbReference>
<evidence type="ECO:0000313" key="4">
    <source>
        <dbReference type="Proteomes" id="UP000578686"/>
    </source>
</evidence>
<gene>
    <name evidence="3" type="ORF">HCN56_00310</name>
</gene>
<feature type="transmembrane region" description="Helical" evidence="1">
    <location>
        <begin position="50"/>
        <end position="69"/>
    </location>
</feature>
<dbReference type="InterPro" id="IPR018306">
    <property type="entry name" value="Phage_T5_Orf172_DNA-bd"/>
</dbReference>
<feature type="transmembrane region" description="Helical" evidence="1">
    <location>
        <begin position="89"/>
        <end position="107"/>
    </location>
</feature>